<evidence type="ECO:0000313" key="1">
    <source>
        <dbReference type="EMBL" id="OAE26113.1"/>
    </source>
</evidence>
<comment type="caution">
    <text evidence="1">The sequence shown here is derived from an EMBL/GenBank/DDBJ whole genome shotgun (WGS) entry which is preliminary data.</text>
</comment>
<dbReference type="EMBL" id="LVLJ01002256">
    <property type="protein sequence ID" value="OAE26113.1"/>
    <property type="molecule type" value="Genomic_DNA"/>
</dbReference>
<organism evidence="1 2">
    <name type="scientific">Marchantia polymorpha subsp. ruderalis</name>
    <dbReference type="NCBI Taxonomy" id="1480154"/>
    <lineage>
        <taxon>Eukaryota</taxon>
        <taxon>Viridiplantae</taxon>
        <taxon>Streptophyta</taxon>
        <taxon>Embryophyta</taxon>
        <taxon>Marchantiophyta</taxon>
        <taxon>Marchantiopsida</taxon>
        <taxon>Marchantiidae</taxon>
        <taxon>Marchantiales</taxon>
        <taxon>Marchantiaceae</taxon>
        <taxon>Marchantia</taxon>
    </lineage>
</organism>
<proteinExistence type="predicted"/>
<gene>
    <name evidence="1" type="ORF">AXG93_4022s1260</name>
</gene>
<keyword evidence="2" id="KW-1185">Reference proteome</keyword>
<reference evidence="1" key="1">
    <citation type="submission" date="2016-03" db="EMBL/GenBank/DDBJ databases">
        <title>Mechanisms controlling the formation of the plant cell surface in tip-growing cells are functionally conserved among land plants.</title>
        <authorList>
            <person name="Honkanen S."/>
            <person name="Jones V.A."/>
            <person name="Morieri G."/>
            <person name="Champion C."/>
            <person name="Hetherington A.J."/>
            <person name="Kelly S."/>
            <person name="Saint-Marcoux D."/>
            <person name="Proust H."/>
            <person name="Prescott H."/>
            <person name="Dolan L."/>
        </authorList>
    </citation>
    <scope>NUCLEOTIDE SEQUENCE [LARGE SCALE GENOMIC DNA]</scope>
    <source>
        <tissue evidence="1">Whole gametophyte</tissue>
    </source>
</reference>
<name>A0A176W0H1_MARPO</name>
<dbReference type="AlphaFoldDB" id="A0A176W0H1"/>
<evidence type="ECO:0000313" key="2">
    <source>
        <dbReference type="Proteomes" id="UP000077202"/>
    </source>
</evidence>
<dbReference type="Proteomes" id="UP000077202">
    <property type="component" value="Unassembled WGS sequence"/>
</dbReference>
<sequence>MGSSILLTLGIPNSEGQGLPSYDPAPYVLVLPKDESVEEFSARWHSGDLEVSGRGRDAGSKYGGSIKWRWHSKIVRQTLLSLSEGAADFTVVVKSERAIQLSSIRFDSIQFDSEHSNSRLRRIRSAEAVTVQRVASRSRGIGNMRSSSHSNSTSGIHREQQLLLLQSGLSFRGLTEAERSQAETPRAALFSARKSAEEFSSRRMIPDRACFPSASPSSSPRFLARSGDFGAAIALQMTILLPD</sequence>
<accession>A0A176W0H1</accession>
<protein>
    <submittedName>
        <fullName evidence="1">Uncharacterized protein</fullName>
    </submittedName>
</protein>